<protein>
    <submittedName>
        <fullName evidence="2">Antibiotic biosynthesis monooxygenase</fullName>
    </submittedName>
</protein>
<reference evidence="2" key="1">
    <citation type="submission" date="2022-01" db="EMBL/GenBank/DDBJ databases">
        <title>Whole genome-based taxonomy of the Shewanellaceae.</title>
        <authorList>
            <person name="Martin-Rodriguez A.J."/>
        </authorList>
    </citation>
    <scope>NUCLEOTIDE SEQUENCE</scope>
    <source>
        <strain evidence="2">DSM 23803</strain>
    </source>
</reference>
<sequence length="104" mass="11758">MDYKLDQAGIFITAEIHIKDDVPLAQGLAAIRQFCADMNSEPGCSLAMATQHKTHPKQFVFWERYDDQAAFDTHFAAPHTQAFIKAGLTELKQAFDYQHLATEE</sequence>
<dbReference type="Pfam" id="PF03992">
    <property type="entry name" value="ABM"/>
    <property type="match status" value="1"/>
</dbReference>
<dbReference type="PANTHER" id="PTHR33336">
    <property type="entry name" value="QUINOL MONOOXYGENASE YGIN-RELATED"/>
    <property type="match status" value="1"/>
</dbReference>
<comment type="caution">
    <text evidence="2">The sequence shown here is derived from an EMBL/GenBank/DDBJ whole genome shotgun (WGS) entry which is preliminary data.</text>
</comment>
<dbReference type="SUPFAM" id="SSF54909">
    <property type="entry name" value="Dimeric alpha+beta barrel"/>
    <property type="match status" value="1"/>
</dbReference>
<dbReference type="PANTHER" id="PTHR33336:SF15">
    <property type="entry name" value="ABM DOMAIN-CONTAINING PROTEIN"/>
    <property type="match status" value="1"/>
</dbReference>
<dbReference type="InterPro" id="IPR007138">
    <property type="entry name" value="ABM_dom"/>
</dbReference>
<evidence type="ECO:0000259" key="1">
    <source>
        <dbReference type="PROSITE" id="PS51725"/>
    </source>
</evidence>
<keyword evidence="2" id="KW-0503">Monooxygenase</keyword>
<gene>
    <name evidence="2" type="ORF">L2749_08440</name>
</gene>
<feature type="domain" description="ABM" evidence="1">
    <location>
        <begin position="10"/>
        <end position="100"/>
    </location>
</feature>
<dbReference type="AlphaFoldDB" id="A0A9X1Z549"/>
<proteinExistence type="predicted"/>
<accession>A0A9X1Z549</accession>
<evidence type="ECO:0000313" key="2">
    <source>
        <dbReference type="EMBL" id="MCL1105292.1"/>
    </source>
</evidence>
<dbReference type="EMBL" id="JAKILJ010000015">
    <property type="protein sequence ID" value="MCL1105292.1"/>
    <property type="molecule type" value="Genomic_DNA"/>
</dbReference>
<dbReference type="InterPro" id="IPR050744">
    <property type="entry name" value="AI-2_Isomerase_LsrG"/>
</dbReference>
<keyword evidence="3" id="KW-1185">Reference proteome</keyword>
<name>A0A9X1Z549_9GAMM</name>
<keyword evidence="2" id="KW-0560">Oxidoreductase</keyword>
<dbReference type="Proteomes" id="UP001139408">
    <property type="component" value="Unassembled WGS sequence"/>
</dbReference>
<organism evidence="2 3">
    <name type="scientific">Shewanella algicola</name>
    <dbReference type="NCBI Taxonomy" id="640633"/>
    <lineage>
        <taxon>Bacteria</taxon>
        <taxon>Pseudomonadati</taxon>
        <taxon>Pseudomonadota</taxon>
        <taxon>Gammaproteobacteria</taxon>
        <taxon>Alteromonadales</taxon>
        <taxon>Shewanellaceae</taxon>
        <taxon>Shewanella</taxon>
    </lineage>
</organism>
<dbReference type="InterPro" id="IPR011008">
    <property type="entry name" value="Dimeric_a/b-barrel"/>
</dbReference>
<dbReference type="Gene3D" id="3.30.70.100">
    <property type="match status" value="1"/>
</dbReference>
<dbReference type="RefSeq" id="WP_188924891.1">
    <property type="nucleotide sequence ID" value="NZ_BMQI01000016.1"/>
</dbReference>
<evidence type="ECO:0000313" key="3">
    <source>
        <dbReference type="Proteomes" id="UP001139408"/>
    </source>
</evidence>
<dbReference type="GO" id="GO:0004497">
    <property type="term" value="F:monooxygenase activity"/>
    <property type="evidence" value="ECO:0007669"/>
    <property type="project" value="UniProtKB-KW"/>
</dbReference>
<dbReference type="PROSITE" id="PS51725">
    <property type="entry name" value="ABM"/>
    <property type="match status" value="1"/>
</dbReference>